<keyword evidence="2" id="KW-1185">Reference proteome</keyword>
<proteinExistence type="predicted"/>
<reference evidence="2" key="1">
    <citation type="journal article" date="2017" name="Med. Chem. Commun.">
        <title>Nonomuraea sp. ATCC 55076 harbours the largest actinomycete chromosome to date and the kistamicin biosynthetic gene cluster.</title>
        <authorList>
            <person name="Nazari B."/>
            <person name="Forneris C.C."/>
            <person name="Gibson M.I."/>
            <person name="Moon K."/>
            <person name="Schramma K.R."/>
            <person name="Seyedsayamdost M.R."/>
        </authorList>
    </citation>
    <scope>NUCLEOTIDE SEQUENCE [LARGE SCALE GENOMIC DNA]</scope>
    <source>
        <strain evidence="2">ATCC 55076</strain>
    </source>
</reference>
<evidence type="ECO:0000313" key="1">
    <source>
        <dbReference type="EMBL" id="AQZ67625.1"/>
    </source>
</evidence>
<gene>
    <name evidence="1" type="ORF">BKM31_44705</name>
</gene>
<dbReference type="Proteomes" id="UP000190797">
    <property type="component" value="Chromosome"/>
</dbReference>
<dbReference type="RefSeq" id="WP_080043936.1">
    <property type="nucleotide sequence ID" value="NZ_CP017717.1"/>
</dbReference>
<dbReference type="KEGG" id="noa:BKM31_44705"/>
<dbReference type="OrthoDB" id="4965292at2"/>
<accession>A0A1V0ABN9</accession>
<dbReference type="AlphaFoldDB" id="A0A1V0ABN9"/>
<name>A0A1V0ABN9_9ACTN</name>
<dbReference type="EMBL" id="CP017717">
    <property type="protein sequence ID" value="AQZ67625.1"/>
    <property type="molecule type" value="Genomic_DNA"/>
</dbReference>
<organism evidence="1 2">
    <name type="scientific">[Actinomadura] parvosata subsp. kistnae</name>
    <dbReference type="NCBI Taxonomy" id="1909395"/>
    <lineage>
        <taxon>Bacteria</taxon>
        <taxon>Bacillati</taxon>
        <taxon>Actinomycetota</taxon>
        <taxon>Actinomycetes</taxon>
        <taxon>Streptosporangiales</taxon>
        <taxon>Streptosporangiaceae</taxon>
        <taxon>Nonomuraea</taxon>
    </lineage>
</organism>
<evidence type="ECO:0000313" key="2">
    <source>
        <dbReference type="Proteomes" id="UP000190797"/>
    </source>
</evidence>
<sequence>MVKVLAVAGVVLVVLAGVAAVFIVLSPGTETDPPPAPVTPETTLPALLVRGTVILKVTPDSVDLGDHPDCYGKGDFADVNLGAQIVVTDAAAKTIALGRLDDGMHQERGCVFEFSMAVPAGHEFYGVEIAHQGRQQYTAAQMNEPIEVTFGK</sequence>
<protein>
    <submittedName>
        <fullName evidence="1">Uncharacterized protein</fullName>
    </submittedName>
</protein>